<name>A0A8J3I7Y4_9CHLR</name>
<organism evidence="1 2">
    <name type="scientific">Ktedonospora formicarum</name>
    <dbReference type="NCBI Taxonomy" id="2778364"/>
    <lineage>
        <taxon>Bacteria</taxon>
        <taxon>Bacillati</taxon>
        <taxon>Chloroflexota</taxon>
        <taxon>Ktedonobacteria</taxon>
        <taxon>Ktedonobacterales</taxon>
        <taxon>Ktedonobacteraceae</taxon>
        <taxon>Ktedonospora</taxon>
    </lineage>
</organism>
<keyword evidence="2" id="KW-1185">Reference proteome</keyword>
<evidence type="ECO:0000313" key="1">
    <source>
        <dbReference type="EMBL" id="GHO47707.1"/>
    </source>
</evidence>
<evidence type="ECO:0000313" key="2">
    <source>
        <dbReference type="Proteomes" id="UP000612362"/>
    </source>
</evidence>
<gene>
    <name evidence="1" type="ORF">KSX_58700</name>
</gene>
<dbReference type="EMBL" id="BNJF01000003">
    <property type="protein sequence ID" value="GHO47707.1"/>
    <property type="molecule type" value="Genomic_DNA"/>
</dbReference>
<sequence length="123" mass="14409">MTFAVEEYVRNRAYHRFIGVACVAKTNLEAVHAYYQIRMARTSREGERDRGKVCPWSKQVWPNQEMCVLCIASWHLEDIHPPFEIDRREVSWDRCVMLMPHKVIDLGGARSTISTSTKILTRR</sequence>
<proteinExistence type="predicted"/>
<dbReference type="Proteomes" id="UP000612362">
    <property type="component" value="Unassembled WGS sequence"/>
</dbReference>
<comment type="caution">
    <text evidence="1">The sequence shown here is derived from an EMBL/GenBank/DDBJ whole genome shotgun (WGS) entry which is preliminary data.</text>
</comment>
<protein>
    <submittedName>
        <fullName evidence="1">Uncharacterized protein</fullName>
    </submittedName>
</protein>
<reference evidence="1" key="1">
    <citation type="submission" date="2020-10" db="EMBL/GenBank/DDBJ databases">
        <title>Taxonomic study of unclassified bacteria belonging to the class Ktedonobacteria.</title>
        <authorList>
            <person name="Yabe S."/>
            <person name="Wang C.M."/>
            <person name="Zheng Y."/>
            <person name="Sakai Y."/>
            <person name="Cavaletti L."/>
            <person name="Monciardini P."/>
            <person name="Donadio S."/>
        </authorList>
    </citation>
    <scope>NUCLEOTIDE SEQUENCE</scope>
    <source>
        <strain evidence="1">SOSP1-1</strain>
    </source>
</reference>
<dbReference type="RefSeq" id="WP_220196950.1">
    <property type="nucleotide sequence ID" value="NZ_BNJF01000003.1"/>
</dbReference>
<accession>A0A8J3I7Y4</accession>
<dbReference type="AlphaFoldDB" id="A0A8J3I7Y4"/>